<evidence type="ECO:0000313" key="7">
    <source>
        <dbReference type="EMBL" id="BAE49285.1"/>
    </source>
</evidence>
<evidence type="ECO:0000256" key="1">
    <source>
        <dbReference type="ARBA" id="ARBA00006594"/>
    </source>
</evidence>
<dbReference type="STRING" id="342108.amb0481"/>
<dbReference type="AlphaFoldDB" id="Q2WA40"/>
<keyword evidence="5" id="KW-0949">S-adenosyl-L-methionine</keyword>
<accession>Q2WA40</accession>
<dbReference type="GO" id="GO:0032259">
    <property type="term" value="P:methylation"/>
    <property type="evidence" value="ECO:0007669"/>
    <property type="project" value="UniProtKB-KW"/>
</dbReference>
<dbReference type="Pfam" id="PF02086">
    <property type="entry name" value="MethyltransfD12"/>
    <property type="match status" value="1"/>
</dbReference>
<comment type="similarity">
    <text evidence="1">Belongs to the N(4)/N(6)-methyltransferase family.</text>
</comment>
<dbReference type="PRINTS" id="PR00505">
    <property type="entry name" value="D12N6MTFRASE"/>
</dbReference>
<evidence type="ECO:0000313" key="8">
    <source>
        <dbReference type="Proteomes" id="UP000007058"/>
    </source>
</evidence>
<dbReference type="GO" id="GO:0009007">
    <property type="term" value="F:site-specific DNA-methyltransferase (adenine-specific) activity"/>
    <property type="evidence" value="ECO:0007669"/>
    <property type="project" value="UniProtKB-EC"/>
</dbReference>
<dbReference type="GO" id="GO:0009307">
    <property type="term" value="P:DNA restriction-modification system"/>
    <property type="evidence" value="ECO:0007669"/>
    <property type="project" value="InterPro"/>
</dbReference>
<dbReference type="InterPro" id="IPR023095">
    <property type="entry name" value="Ade_MeTrfase_dom_2"/>
</dbReference>
<evidence type="ECO:0000256" key="4">
    <source>
        <dbReference type="ARBA" id="ARBA00022679"/>
    </source>
</evidence>
<dbReference type="PANTHER" id="PTHR30481">
    <property type="entry name" value="DNA ADENINE METHYLASE"/>
    <property type="match status" value="1"/>
</dbReference>
<evidence type="ECO:0000256" key="2">
    <source>
        <dbReference type="ARBA" id="ARBA00011900"/>
    </source>
</evidence>
<evidence type="ECO:0000256" key="5">
    <source>
        <dbReference type="ARBA" id="ARBA00022691"/>
    </source>
</evidence>
<protein>
    <recommendedName>
        <fullName evidence="2">site-specific DNA-methyltransferase (adenine-specific)</fullName>
        <ecNumber evidence="2">2.1.1.72</ecNumber>
    </recommendedName>
</protein>
<comment type="catalytic activity">
    <reaction evidence="6">
        <text>a 2'-deoxyadenosine in DNA + S-adenosyl-L-methionine = an N(6)-methyl-2'-deoxyadenosine in DNA + S-adenosyl-L-homocysteine + H(+)</text>
        <dbReference type="Rhea" id="RHEA:15197"/>
        <dbReference type="Rhea" id="RHEA-COMP:12418"/>
        <dbReference type="Rhea" id="RHEA-COMP:12419"/>
        <dbReference type="ChEBI" id="CHEBI:15378"/>
        <dbReference type="ChEBI" id="CHEBI:57856"/>
        <dbReference type="ChEBI" id="CHEBI:59789"/>
        <dbReference type="ChEBI" id="CHEBI:90615"/>
        <dbReference type="ChEBI" id="CHEBI:90616"/>
        <dbReference type="EC" id="2.1.1.72"/>
    </reaction>
</comment>
<dbReference type="REBASE" id="11677">
    <property type="entry name" value="M.MmaAORF481P"/>
</dbReference>
<dbReference type="EC" id="2.1.1.72" evidence="2"/>
<dbReference type="Proteomes" id="UP000007058">
    <property type="component" value="Chromosome"/>
</dbReference>
<evidence type="ECO:0000256" key="3">
    <source>
        <dbReference type="ARBA" id="ARBA00022603"/>
    </source>
</evidence>
<organism evidence="7 8">
    <name type="scientific">Paramagnetospirillum magneticum (strain ATCC 700264 / AMB-1)</name>
    <name type="common">Magnetospirillum magneticum</name>
    <dbReference type="NCBI Taxonomy" id="342108"/>
    <lineage>
        <taxon>Bacteria</taxon>
        <taxon>Pseudomonadati</taxon>
        <taxon>Pseudomonadota</taxon>
        <taxon>Alphaproteobacteria</taxon>
        <taxon>Rhodospirillales</taxon>
        <taxon>Magnetospirillaceae</taxon>
        <taxon>Paramagnetospirillum</taxon>
    </lineage>
</organism>
<dbReference type="GO" id="GO:1904047">
    <property type="term" value="F:S-adenosyl-L-methionine binding"/>
    <property type="evidence" value="ECO:0007669"/>
    <property type="project" value="TreeGrafter"/>
</dbReference>
<reference evidence="7 8" key="1">
    <citation type="journal article" date="2005" name="DNA Res.">
        <title>Complete genome sequence of the facultative anaerobic magnetotactic bacterium Magnetospirillum sp. strain AMB-1.</title>
        <authorList>
            <person name="Matsunaga T."/>
            <person name="Okamura Y."/>
            <person name="Fukuda Y."/>
            <person name="Wahyudi A.T."/>
            <person name="Murase Y."/>
            <person name="Takeyama H."/>
        </authorList>
    </citation>
    <scope>NUCLEOTIDE SEQUENCE [LARGE SCALE GENOMIC DNA]</scope>
    <source>
        <strain evidence="8">ATCC 700264 / AMB-1</strain>
    </source>
</reference>
<evidence type="ECO:0000256" key="6">
    <source>
        <dbReference type="ARBA" id="ARBA00047942"/>
    </source>
</evidence>
<dbReference type="EMBL" id="AP007255">
    <property type="protein sequence ID" value="BAE49285.1"/>
    <property type="molecule type" value="Genomic_DNA"/>
</dbReference>
<dbReference type="PANTHER" id="PTHR30481:SF4">
    <property type="entry name" value="SITE-SPECIFIC DNA-METHYLTRANSFERASE (ADENINE-SPECIFIC)"/>
    <property type="match status" value="1"/>
</dbReference>
<name>Q2WA40_PARM1</name>
<proteinExistence type="inferred from homology"/>
<keyword evidence="3 7" id="KW-0489">Methyltransferase</keyword>
<keyword evidence="8" id="KW-1185">Reference proteome</keyword>
<dbReference type="KEGG" id="mag:amb0481"/>
<dbReference type="SUPFAM" id="SSF53335">
    <property type="entry name" value="S-adenosyl-L-methionine-dependent methyltransferases"/>
    <property type="match status" value="1"/>
</dbReference>
<gene>
    <name evidence="7" type="ordered locus">amb0481</name>
</gene>
<keyword evidence="4" id="KW-0808">Transferase</keyword>
<dbReference type="GO" id="GO:0043565">
    <property type="term" value="F:sequence-specific DNA binding"/>
    <property type="evidence" value="ECO:0007669"/>
    <property type="project" value="TreeGrafter"/>
</dbReference>
<dbReference type="Gene3D" id="1.10.1020.10">
    <property type="entry name" value="Adenine-specific Methyltransferase, Domain 2"/>
    <property type="match status" value="1"/>
</dbReference>
<dbReference type="InterPro" id="IPR012327">
    <property type="entry name" value="MeTrfase_D12"/>
</dbReference>
<dbReference type="HOGENOM" id="CLU_711343_0_0_5"/>
<dbReference type="Gene3D" id="3.40.50.150">
    <property type="entry name" value="Vaccinia Virus protein VP39"/>
    <property type="match status" value="1"/>
</dbReference>
<dbReference type="GO" id="GO:0006298">
    <property type="term" value="P:mismatch repair"/>
    <property type="evidence" value="ECO:0007669"/>
    <property type="project" value="TreeGrafter"/>
</dbReference>
<dbReference type="InterPro" id="IPR029063">
    <property type="entry name" value="SAM-dependent_MTases_sf"/>
</dbReference>
<sequence length="388" mass="43270">MMALVNNSRDVFPAGIGRRGAGRCSARSREFTPRMTRPGRFSGHPRTRAPGGASMGMQIHGVHSLWHLPAQAGRGRHQGGEALHPLPALRRRQYHREGQEPRTRAPWRAAGRRLMTINLDHRSVTPVDPAVGYIGGKRNLAGAIVPLIQSIPHTCYAEPFAGMGGIFFRRTRVPRSEVINDASRDVAVFFRILQRHFPQMMDVLKFQITSRAEFERLCRVDPDTLTDLERSARFLYLQATAYGGKVATRTFGVDPRRGGRFNVTLLAQRLAELHERLAGVVLECLDFEAFIRRYDRPFTLFYVDPPYAGSEGYYGKHLFKPDDLVRLATALKGVQGWFITSNADCPEVREAFAGCEIREVRTTYTAGGRGRVKAGREVIIIGGGNGTG</sequence>